<dbReference type="OrthoDB" id="267853at2"/>
<organism evidence="2 3">
    <name type="scientific">Fimbriiglobus ruber</name>
    <dbReference type="NCBI Taxonomy" id="1908690"/>
    <lineage>
        <taxon>Bacteria</taxon>
        <taxon>Pseudomonadati</taxon>
        <taxon>Planctomycetota</taxon>
        <taxon>Planctomycetia</taxon>
        <taxon>Gemmatales</taxon>
        <taxon>Gemmataceae</taxon>
        <taxon>Fimbriiglobus</taxon>
    </lineage>
</organism>
<comment type="caution">
    <text evidence="2">The sequence shown here is derived from an EMBL/GenBank/DDBJ whole genome shotgun (WGS) entry which is preliminary data.</text>
</comment>
<keyword evidence="3" id="KW-1185">Reference proteome</keyword>
<feature type="domain" description="Globin-sensor" evidence="1">
    <location>
        <begin position="15"/>
        <end position="190"/>
    </location>
</feature>
<dbReference type="RefSeq" id="WP_088255000.1">
    <property type="nucleotide sequence ID" value="NZ_NIDE01000005.1"/>
</dbReference>
<dbReference type="InterPro" id="IPR009050">
    <property type="entry name" value="Globin-like_sf"/>
</dbReference>
<dbReference type="GO" id="GO:0020037">
    <property type="term" value="F:heme binding"/>
    <property type="evidence" value="ECO:0007669"/>
    <property type="project" value="InterPro"/>
</dbReference>
<name>A0A225DL95_9BACT</name>
<dbReference type="SUPFAM" id="SSF46458">
    <property type="entry name" value="Globin-like"/>
    <property type="match status" value="1"/>
</dbReference>
<dbReference type="InterPro" id="IPR012292">
    <property type="entry name" value="Globin/Proto"/>
</dbReference>
<proteinExistence type="predicted"/>
<dbReference type="Gene3D" id="1.10.490.10">
    <property type="entry name" value="Globins"/>
    <property type="match status" value="1"/>
</dbReference>
<evidence type="ECO:0000313" key="3">
    <source>
        <dbReference type="Proteomes" id="UP000214646"/>
    </source>
</evidence>
<dbReference type="EMBL" id="NIDE01000005">
    <property type="protein sequence ID" value="OWK41743.1"/>
    <property type="molecule type" value="Genomic_DNA"/>
</dbReference>
<dbReference type="GO" id="GO:0019825">
    <property type="term" value="F:oxygen binding"/>
    <property type="evidence" value="ECO:0007669"/>
    <property type="project" value="InterPro"/>
</dbReference>
<dbReference type="Pfam" id="PF11563">
    <property type="entry name" value="Protoglobin"/>
    <property type="match status" value="1"/>
</dbReference>
<protein>
    <recommendedName>
        <fullName evidence="1">Globin-sensor domain-containing protein</fullName>
    </recommendedName>
</protein>
<dbReference type="PANTHER" id="PTHR42071:SF1">
    <property type="entry name" value="GLOBIN-SENSOR DOMAIN-CONTAINING PROTEIN"/>
    <property type="match status" value="1"/>
</dbReference>
<dbReference type="PANTHER" id="PTHR42071">
    <property type="entry name" value="PROTOGLOBIN DOMAIN-CONTAINING PROTEIN"/>
    <property type="match status" value="1"/>
</dbReference>
<sequence>MVQIDEQRLETDLGYRFQYLTEFMGFGAEDISTIHAAAGAIAPLVPTLVNAVYEKLNTYDAAWRHFLPRQSGYGGAVPKSLEELTQDHEIIRFRKEHLARYLAALVTKPYDGKMVAYLDMVGKMHTPKAGSSELNVPLVQMNALLGFVADALTGTILSLGLERGQEVRTLRAFNKLLWLQNDLINRHYQDNPALSTAA</sequence>
<dbReference type="InterPro" id="IPR044398">
    <property type="entry name" value="Globin-sensor_dom"/>
</dbReference>
<dbReference type="Proteomes" id="UP000214646">
    <property type="component" value="Unassembled WGS sequence"/>
</dbReference>
<gene>
    <name evidence="2" type="ORF">FRUB_03821</name>
</gene>
<reference evidence="3" key="1">
    <citation type="submission" date="2017-06" db="EMBL/GenBank/DDBJ databases">
        <title>Genome analysis of Fimbriiglobus ruber SP5, the first member of the order Planctomycetales with confirmed chitinolytic capability.</title>
        <authorList>
            <person name="Ravin N.V."/>
            <person name="Rakitin A.L."/>
            <person name="Ivanova A.A."/>
            <person name="Beletsky A.V."/>
            <person name="Kulichevskaya I.S."/>
            <person name="Mardanov A.V."/>
            <person name="Dedysh S.N."/>
        </authorList>
    </citation>
    <scope>NUCLEOTIDE SEQUENCE [LARGE SCALE GENOMIC DNA]</scope>
    <source>
        <strain evidence="3">SP5</strain>
    </source>
</reference>
<accession>A0A225DL95</accession>
<evidence type="ECO:0000313" key="2">
    <source>
        <dbReference type="EMBL" id="OWK41743.1"/>
    </source>
</evidence>
<evidence type="ECO:0000259" key="1">
    <source>
        <dbReference type="Pfam" id="PF11563"/>
    </source>
</evidence>
<dbReference type="AlphaFoldDB" id="A0A225DL95"/>